<gene>
    <name evidence="3" type="ORF">AC482_00610</name>
</gene>
<dbReference type="Pfam" id="PF01370">
    <property type="entry name" value="Epimerase"/>
    <property type="match status" value="1"/>
</dbReference>
<name>A0A0M0BSD8_9ARCH</name>
<evidence type="ECO:0000313" key="3">
    <source>
        <dbReference type="EMBL" id="KON31488.1"/>
    </source>
</evidence>
<dbReference type="Gene3D" id="3.40.50.720">
    <property type="entry name" value="NAD(P)-binding Rossmann-like Domain"/>
    <property type="match status" value="1"/>
</dbReference>
<evidence type="ECO:0000259" key="2">
    <source>
        <dbReference type="Pfam" id="PF01370"/>
    </source>
</evidence>
<feature type="domain" description="NAD-dependent epimerase/dehydratase" evidence="2">
    <location>
        <begin position="3"/>
        <end position="156"/>
    </location>
</feature>
<dbReference type="InterPro" id="IPR036291">
    <property type="entry name" value="NAD(P)-bd_dom_sf"/>
</dbReference>
<protein>
    <submittedName>
        <fullName evidence="3">NAD-dependent dehydratase</fullName>
    </submittedName>
</protein>
<dbReference type="AlphaFoldDB" id="A0A0M0BSD8"/>
<organism evidence="3 4">
    <name type="scientific">miscellaneous Crenarchaeota group-15 archaeon DG-45</name>
    <dbReference type="NCBI Taxonomy" id="1685127"/>
    <lineage>
        <taxon>Archaea</taxon>
        <taxon>Candidatus Bathyarchaeota</taxon>
        <taxon>MCG-15</taxon>
    </lineage>
</organism>
<dbReference type="Proteomes" id="UP000037210">
    <property type="component" value="Unassembled WGS sequence"/>
</dbReference>
<dbReference type="EMBL" id="LFWZ01000004">
    <property type="protein sequence ID" value="KON31488.1"/>
    <property type="molecule type" value="Genomic_DNA"/>
</dbReference>
<accession>A0A0M0BSD8</accession>
<dbReference type="NCBIfam" id="NF041015">
    <property type="entry name" value="UDPsulfquin_syn"/>
    <property type="match status" value="1"/>
</dbReference>
<dbReference type="InterPro" id="IPR001509">
    <property type="entry name" value="Epimerase_deHydtase"/>
</dbReference>
<evidence type="ECO:0000256" key="1">
    <source>
        <dbReference type="ARBA" id="ARBA00007637"/>
    </source>
</evidence>
<proteinExistence type="inferred from homology"/>
<dbReference type="Gene3D" id="3.90.25.10">
    <property type="entry name" value="UDP-galactose 4-epimerase, domain 1"/>
    <property type="match status" value="1"/>
</dbReference>
<comment type="similarity">
    <text evidence="1">Belongs to the NAD(P)-dependent epimerase/dehydratase family.</text>
</comment>
<dbReference type="InterPro" id="IPR053578">
    <property type="entry name" value="UDP-sulfoquinovose_synthase"/>
</dbReference>
<evidence type="ECO:0000313" key="4">
    <source>
        <dbReference type="Proteomes" id="UP000037210"/>
    </source>
</evidence>
<dbReference type="PATRIC" id="fig|1685127.3.peg.39"/>
<dbReference type="PANTHER" id="PTHR43000">
    <property type="entry name" value="DTDP-D-GLUCOSE 4,6-DEHYDRATASE-RELATED"/>
    <property type="match status" value="1"/>
</dbReference>
<dbReference type="SUPFAM" id="SSF51735">
    <property type="entry name" value="NAD(P)-binding Rossmann-fold domains"/>
    <property type="match status" value="1"/>
</dbReference>
<sequence length="384" mass="43856">MKVMVMGVDGYLGWPLAMHLSGRGHEVCGVDNLSRRRNVEEVGSWSATPIRPMEQRIEAYERATGREIRFYEGDLTQKDFTDLVIRQERPEAIVHLGEMPSAPYSMIDLEHCNYTMMNNIIGTNNILFAMHRHAPDCHLVKLGTMGEYGTPNVDIPEGFFEVEYRGRRDRLPFPKQAGSWYHQTKVHDSHNIMFACRIWGLKSTDVMQGVVHGVVTDDMADDDLLTRFDFDECWGTALNRFCAQAIIGHELTPYGKGGQTRGYIALRDSVQCMTIAAENPPDGGEYRVFNQFDETYSVNELAEHVVKVAGEVGIEARIWNIENPRVEAEEHYYNPDSENLRGLGFRSAHTLDQELRITLSKLMEHRGRIEAKRGVIMPTIYWAR</sequence>
<reference evidence="3 4" key="1">
    <citation type="submission" date="2015-06" db="EMBL/GenBank/DDBJ databases">
        <title>New insights into the roles of widespread benthic archaea in carbon and nitrogen cycling.</title>
        <authorList>
            <person name="Lazar C.S."/>
            <person name="Baker B.J."/>
            <person name="Seitz K.W."/>
            <person name="Hyde A.S."/>
            <person name="Dick G.J."/>
            <person name="Hinrichs K.-U."/>
            <person name="Teske A.P."/>
        </authorList>
    </citation>
    <scope>NUCLEOTIDE SEQUENCE [LARGE SCALE GENOMIC DNA]</scope>
    <source>
        <strain evidence="3">DG-45</strain>
    </source>
</reference>
<comment type="caution">
    <text evidence="3">The sequence shown here is derived from an EMBL/GenBank/DDBJ whole genome shotgun (WGS) entry which is preliminary data.</text>
</comment>